<dbReference type="InterPro" id="IPR013149">
    <property type="entry name" value="ADH-like_C"/>
</dbReference>
<dbReference type="Proteomes" id="UP000271241">
    <property type="component" value="Unassembled WGS sequence"/>
</dbReference>
<feature type="domain" description="Alcohol dehydrogenase-like C-terminal" evidence="2">
    <location>
        <begin position="27"/>
        <end position="159"/>
    </location>
</feature>
<reference evidence="4" key="1">
    <citation type="journal article" date="2018" name="Nat. Microbiol.">
        <title>Leveraging single-cell genomics to expand the fungal tree of life.</title>
        <authorList>
            <person name="Ahrendt S.R."/>
            <person name="Quandt C.A."/>
            <person name="Ciobanu D."/>
            <person name="Clum A."/>
            <person name="Salamov A."/>
            <person name="Andreopoulos B."/>
            <person name="Cheng J.F."/>
            <person name="Woyke T."/>
            <person name="Pelin A."/>
            <person name="Henrissat B."/>
            <person name="Reynolds N.K."/>
            <person name="Benny G.L."/>
            <person name="Smith M.E."/>
            <person name="James T.Y."/>
            <person name="Grigoriev I.V."/>
        </authorList>
    </citation>
    <scope>NUCLEOTIDE SEQUENCE [LARGE SCALE GENOMIC DNA]</scope>
    <source>
        <strain evidence="4">RSA 1356</strain>
    </source>
</reference>
<evidence type="ECO:0000313" key="3">
    <source>
        <dbReference type="EMBL" id="RKP04457.1"/>
    </source>
</evidence>
<sequence>MAAYVGLFEIGKPKAGDTVVVSGAAGGIGSLVVQLAKLHGCHVVGIAGGPEKCRHLKETLGADVALDYRSPSFEKDLTEATPDYVNVCFDNVGGGILDAVLDRLAPHARVAACGAISQYNDAQSHGLTNYVNVIMQRATIQGFTVAEYQDQYEKAAEDIARWYSEGKIKVQIDIYEGGVQAAPQALRKVFDGGNKGKLLVKIGHKPSEQL</sequence>
<protein>
    <submittedName>
        <fullName evidence="3">Putative dehydrogenase</fullName>
    </submittedName>
</protein>
<dbReference type="GO" id="GO:0016628">
    <property type="term" value="F:oxidoreductase activity, acting on the CH-CH group of donors, NAD or NADP as acceptor"/>
    <property type="evidence" value="ECO:0007669"/>
    <property type="project" value="InterPro"/>
</dbReference>
<keyword evidence="1" id="KW-0560">Oxidoreductase</keyword>
<dbReference type="OrthoDB" id="809632at2759"/>
<accession>A0A4P9XFU3</accession>
<dbReference type="AlphaFoldDB" id="A0A4P9XFU3"/>
<gene>
    <name evidence="3" type="ORF">THASP1DRAFT_26929</name>
</gene>
<organism evidence="3 4">
    <name type="scientific">Thamnocephalis sphaerospora</name>
    <dbReference type="NCBI Taxonomy" id="78915"/>
    <lineage>
        <taxon>Eukaryota</taxon>
        <taxon>Fungi</taxon>
        <taxon>Fungi incertae sedis</taxon>
        <taxon>Zoopagomycota</taxon>
        <taxon>Zoopagomycotina</taxon>
        <taxon>Zoopagomycetes</taxon>
        <taxon>Zoopagales</taxon>
        <taxon>Sigmoideomycetaceae</taxon>
        <taxon>Thamnocephalis</taxon>
    </lineage>
</organism>
<evidence type="ECO:0000259" key="2">
    <source>
        <dbReference type="Pfam" id="PF00107"/>
    </source>
</evidence>
<dbReference type="FunFam" id="3.40.50.720:FF:000121">
    <property type="entry name" value="Prostaglandin reductase 2"/>
    <property type="match status" value="1"/>
</dbReference>
<dbReference type="Pfam" id="PF00107">
    <property type="entry name" value="ADH_zinc_N"/>
    <property type="match status" value="1"/>
</dbReference>
<dbReference type="Gene3D" id="3.40.50.720">
    <property type="entry name" value="NAD(P)-binding Rossmann-like Domain"/>
    <property type="match status" value="1"/>
</dbReference>
<dbReference type="PANTHER" id="PTHR43205">
    <property type="entry name" value="PROSTAGLANDIN REDUCTASE"/>
    <property type="match status" value="1"/>
</dbReference>
<name>A0A4P9XFU3_9FUNG</name>
<evidence type="ECO:0000256" key="1">
    <source>
        <dbReference type="ARBA" id="ARBA00023002"/>
    </source>
</evidence>
<evidence type="ECO:0000313" key="4">
    <source>
        <dbReference type="Proteomes" id="UP000271241"/>
    </source>
</evidence>
<dbReference type="InterPro" id="IPR036291">
    <property type="entry name" value="NAD(P)-bd_dom_sf"/>
</dbReference>
<dbReference type="SUPFAM" id="SSF51735">
    <property type="entry name" value="NAD(P)-binding Rossmann-fold domains"/>
    <property type="match status" value="1"/>
</dbReference>
<keyword evidence="4" id="KW-1185">Reference proteome</keyword>
<dbReference type="InterPro" id="IPR045010">
    <property type="entry name" value="MDR_fam"/>
</dbReference>
<dbReference type="PANTHER" id="PTHR43205:SF19">
    <property type="entry name" value="ENOYL REDUCTASE (ER) DOMAIN-CONTAINING PROTEIN"/>
    <property type="match status" value="1"/>
</dbReference>
<proteinExistence type="predicted"/>
<dbReference type="CDD" id="cd05288">
    <property type="entry name" value="PGDH"/>
    <property type="match status" value="1"/>
</dbReference>
<dbReference type="EMBL" id="KZ993715">
    <property type="protein sequence ID" value="RKP04457.1"/>
    <property type="molecule type" value="Genomic_DNA"/>
</dbReference>
<dbReference type="STRING" id="78915.A0A4P9XFU3"/>